<evidence type="ECO:0000313" key="3">
    <source>
        <dbReference type="Proteomes" id="UP000800082"/>
    </source>
</evidence>
<gene>
    <name evidence="2" type="ORF">M421DRAFT_411695</name>
</gene>
<evidence type="ECO:0000313" key="2">
    <source>
        <dbReference type="EMBL" id="KAF1922386.1"/>
    </source>
</evidence>
<accession>A0A6A5R6M7</accession>
<dbReference type="OrthoDB" id="3863059at2759"/>
<dbReference type="RefSeq" id="XP_033442639.1">
    <property type="nucleotide sequence ID" value="XM_033590411.1"/>
</dbReference>
<reference evidence="2" key="1">
    <citation type="journal article" date="2020" name="Stud. Mycol.">
        <title>101 Dothideomycetes genomes: a test case for predicting lifestyles and emergence of pathogens.</title>
        <authorList>
            <person name="Haridas S."/>
            <person name="Albert R."/>
            <person name="Binder M."/>
            <person name="Bloem J."/>
            <person name="Labutti K."/>
            <person name="Salamov A."/>
            <person name="Andreopoulos B."/>
            <person name="Baker S."/>
            <person name="Barry K."/>
            <person name="Bills G."/>
            <person name="Bluhm B."/>
            <person name="Cannon C."/>
            <person name="Castanera R."/>
            <person name="Culley D."/>
            <person name="Daum C."/>
            <person name="Ezra D."/>
            <person name="Gonzalez J."/>
            <person name="Henrissat B."/>
            <person name="Kuo A."/>
            <person name="Liang C."/>
            <person name="Lipzen A."/>
            <person name="Lutzoni F."/>
            <person name="Magnuson J."/>
            <person name="Mondo S."/>
            <person name="Nolan M."/>
            <person name="Ohm R."/>
            <person name="Pangilinan J."/>
            <person name="Park H.-J."/>
            <person name="Ramirez L."/>
            <person name="Alfaro M."/>
            <person name="Sun H."/>
            <person name="Tritt A."/>
            <person name="Yoshinaga Y."/>
            <person name="Zwiers L.-H."/>
            <person name="Turgeon B."/>
            <person name="Goodwin S."/>
            <person name="Spatafora J."/>
            <person name="Crous P."/>
            <person name="Grigoriev I."/>
        </authorList>
    </citation>
    <scope>NUCLEOTIDE SEQUENCE</scope>
    <source>
        <strain evidence="2">CBS 183.55</strain>
    </source>
</reference>
<keyword evidence="3" id="KW-1185">Reference proteome</keyword>
<dbReference type="EMBL" id="ML979029">
    <property type="protein sequence ID" value="KAF1922386.1"/>
    <property type="molecule type" value="Genomic_DNA"/>
</dbReference>
<dbReference type="GeneID" id="54348077"/>
<protein>
    <submittedName>
        <fullName evidence="2">Uncharacterized protein</fullName>
    </submittedName>
</protein>
<dbReference type="Proteomes" id="UP000800082">
    <property type="component" value="Unassembled WGS sequence"/>
</dbReference>
<organism evidence="2 3">
    <name type="scientific">Didymella exigua CBS 183.55</name>
    <dbReference type="NCBI Taxonomy" id="1150837"/>
    <lineage>
        <taxon>Eukaryota</taxon>
        <taxon>Fungi</taxon>
        <taxon>Dikarya</taxon>
        <taxon>Ascomycota</taxon>
        <taxon>Pezizomycotina</taxon>
        <taxon>Dothideomycetes</taxon>
        <taxon>Pleosporomycetidae</taxon>
        <taxon>Pleosporales</taxon>
        <taxon>Pleosporineae</taxon>
        <taxon>Didymellaceae</taxon>
        <taxon>Didymella</taxon>
    </lineage>
</organism>
<dbReference type="AlphaFoldDB" id="A0A6A5R6M7"/>
<sequence>MAGCRETAAKFVFPFFLTTKSLQSLRLTIGRLVDGILLPTYGHTEREQAQGSMMLLWNLSLHSRWSRIRNIELEIATDRNTLLKFLLAHKDTLRFLTLTRTSLVRLGNHRNMWEPTLTEIGRCLRLESLSLSTLCDTLQDWGPGVHERMLFDVDDYIWEGRASEYEAYHDRVVACVLHGEVIDSLQPQGAGARQPQHDTSAVVAAHSL</sequence>
<proteinExistence type="predicted"/>
<feature type="region of interest" description="Disordered" evidence="1">
    <location>
        <begin position="187"/>
        <end position="208"/>
    </location>
</feature>
<name>A0A6A5R6M7_9PLEO</name>
<evidence type="ECO:0000256" key="1">
    <source>
        <dbReference type="SAM" id="MobiDB-lite"/>
    </source>
</evidence>